<dbReference type="EMBL" id="AVQI01000050">
    <property type="protein sequence ID" value="ERK02666.1"/>
    <property type="molecule type" value="Genomic_DNA"/>
</dbReference>
<dbReference type="InterPro" id="IPR000943">
    <property type="entry name" value="RNA_pol_sigma70"/>
</dbReference>
<dbReference type="InterPro" id="IPR013325">
    <property type="entry name" value="RNA_pol_sigma_r2"/>
</dbReference>
<evidence type="ECO:0000313" key="7">
    <source>
        <dbReference type="EMBL" id="ERK02666.1"/>
    </source>
</evidence>
<dbReference type="Proteomes" id="UP000016646">
    <property type="component" value="Unassembled WGS sequence"/>
</dbReference>
<dbReference type="InterPro" id="IPR007627">
    <property type="entry name" value="RNA_pol_sigma70_r2"/>
</dbReference>
<comment type="caution">
    <text evidence="6">The sequence shown here is derived from an EMBL/GenBank/DDBJ whole genome shotgun (WGS) entry which is preliminary data.</text>
</comment>
<dbReference type="Pfam" id="PF00140">
    <property type="entry name" value="Sigma70_r1_2"/>
    <property type="match status" value="1"/>
</dbReference>
<dbReference type="InterPro" id="IPR014284">
    <property type="entry name" value="RNA_pol_sigma-70_dom"/>
</dbReference>
<feature type="domain" description="RNA polymerase sigma-70" evidence="5">
    <location>
        <begin position="79"/>
        <end position="92"/>
    </location>
</feature>
<evidence type="ECO:0000259" key="5">
    <source>
        <dbReference type="PROSITE" id="PS00715"/>
    </source>
</evidence>
<evidence type="ECO:0000256" key="1">
    <source>
        <dbReference type="ARBA" id="ARBA00023015"/>
    </source>
</evidence>
<keyword evidence="9" id="KW-1185">Reference proteome</keyword>
<dbReference type="PROSITE" id="PS00715">
    <property type="entry name" value="SIGMA70_1"/>
    <property type="match status" value="1"/>
</dbReference>
<keyword evidence="3" id="KW-0238">DNA-binding</keyword>
<evidence type="ECO:0000313" key="6">
    <source>
        <dbReference type="EMBL" id="ERF61571.1"/>
    </source>
</evidence>
<dbReference type="Proteomes" id="UP000016412">
    <property type="component" value="Unassembled WGS sequence"/>
</dbReference>
<keyword evidence="1" id="KW-0805">Transcription regulation</keyword>
<dbReference type="STRING" id="1125725.HMPREF1325_2271"/>
<dbReference type="AlphaFoldDB" id="U2LEE5"/>
<dbReference type="OrthoDB" id="9809557at2"/>
<dbReference type="eggNOG" id="COG0568">
    <property type="taxonomic scope" value="Bacteria"/>
</dbReference>
<name>U2LEE5_TRESO</name>
<dbReference type="NCBIfam" id="TIGR02937">
    <property type="entry name" value="sigma70-ECF"/>
    <property type="match status" value="1"/>
</dbReference>
<evidence type="ECO:0000313" key="9">
    <source>
        <dbReference type="Proteomes" id="UP000016646"/>
    </source>
</evidence>
<dbReference type="PATRIC" id="fig|1125725.3.peg.336"/>
<dbReference type="PRINTS" id="PR00046">
    <property type="entry name" value="SIGMA70FCT"/>
</dbReference>
<dbReference type="Pfam" id="PF04539">
    <property type="entry name" value="Sigma70_r3"/>
    <property type="match status" value="1"/>
</dbReference>
<dbReference type="InterPro" id="IPR009042">
    <property type="entry name" value="RNA_pol_sigma70_r1_2"/>
</dbReference>
<dbReference type="InterPro" id="IPR007630">
    <property type="entry name" value="RNA_pol_sigma70_r4"/>
</dbReference>
<dbReference type="InterPro" id="IPR050239">
    <property type="entry name" value="Sigma-70_RNA_pol_init_factors"/>
</dbReference>
<dbReference type="GO" id="GO:0016987">
    <property type="term" value="F:sigma factor activity"/>
    <property type="evidence" value="ECO:0007669"/>
    <property type="project" value="UniProtKB-KW"/>
</dbReference>
<evidence type="ECO:0000256" key="3">
    <source>
        <dbReference type="ARBA" id="ARBA00023125"/>
    </source>
</evidence>
<dbReference type="InterPro" id="IPR007624">
    <property type="entry name" value="RNA_pol_sigma70_r3"/>
</dbReference>
<organism evidence="6 8">
    <name type="scientific">Treponema socranskii subsp. socranskii VPI DR56BR1116 = ATCC 35536</name>
    <dbReference type="NCBI Taxonomy" id="1125725"/>
    <lineage>
        <taxon>Bacteria</taxon>
        <taxon>Pseudomonadati</taxon>
        <taxon>Spirochaetota</taxon>
        <taxon>Spirochaetia</taxon>
        <taxon>Spirochaetales</taxon>
        <taxon>Treponemataceae</taxon>
        <taxon>Treponema</taxon>
    </lineage>
</organism>
<protein>
    <submittedName>
        <fullName evidence="6">Sigma-70, region 3</fullName>
    </submittedName>
</protein>
<dbReference type="GO" id="GO:0003677">
    <property type="term" value="F:DNA binding"/>
    <property type="evidence" value="ECO:0007669"/>
    <property type="project" value="UniProtKB-KW"/>
</dbReference>
<dbReference type="Gene3D" id="1.10.601.10">
    <property type="entry name" value="RNA Polymerase Primary Sigma Factor"/>
    <property type="match status" value="1"/>
</dbReference>
<keyword evidence="2" id="KW-0731">Sigma factor</keyword>
<dbReference type="SUPFAM" id="SSF88659">
    <property type="entry name" value="Sigma3 and sigma4 domains of RNA polymerase sigma factors"/>
    <property type="match status" value="2"/>
</dbReference>
<evidence type="ECO:0000256" key="4">
    <source>
        <dbReference type="ARBA" id="ARBA00023163"/>
    </source>
</evidence>
<dbReference type="Pfam" id="PF04545">
    <property type="entry name" value="Sigma70_r4"/>
    <property type="match status" value="1"/>
</dbReference>
<accession>U2LEE5</accession>
<evidence type="ECO:0000313" key="8">
    <source>
        <dbReference type="Proteomes" id="UP000016412"/>
    </source>
</evidence>
<dbReference type="SUPFAM" id="SSF88946">
    <property type="entry name" value="Sigma2 domain of RNA polymerase sigma factors"/>
    <property type="match status" value="1"/>
</dbReference>
<proteinExistence type="predicted"/>
<dbReference type="GO" id="GO:0006352">
    <property type="term" value="P:DNA-templated transcription initiation"/>
    <property type="evidence" value="ECO:0007669"/>
    <property type="project" value="InterPro"/>
</dbReference>
<dbReference type="PANTHER" id="PTHR30603:SF17">
    <property type="entry name" value="RNA POLYMERASE SIGMA-G FACTOR"/>
    <property type="match status" value="1"/>
</dbReference>
<gene>
    <name evidence="7" type="ORF">HMPREF0860_0023</name>
    <name evidence="6" type="ORF">HMPREF1325_2271</name>
</gene>
<dbReference type="Gene3D" id="1.10.10.10">
    <property type="entry name" value="Winged helix-like DNA-binding domain superfamily/Winged helix DNA-binding domain"/>
    <property type="match status" value="2"/>
</dbReference>
<dbReference type="EMBL" id="AUZJ01000009">
    <property type="protein sequence ID" value="ERF61571.1"/>
    <property type="molecule type" value="Genomic_DNA"/>
</dbReference>
<dbReference type="InterPro" id="IPR036388">
    <property type="entry name" value="WH-like_DNA-bd_sf"/>
</dbReference>
<dbReference type="PANTHER" id="PTHR30603">
    <property type="entry name" value="RNA POLYMERASE SIGMA FACTOR RPO"/>
    <property type="match status" value="1"/>
</dbReference>
<dbReference type="Pfam" id="PF04542">
    <property type="entry name" value="Sigma70_r2"/>
    <property type="match status" value="1"/>
</dbReference>
<keyword evidence="4" id="KW-0804">Transcription</keyword>
<sequence length="290" mass="33253">MNAFLRWSTRMKKQSDTVYALYLNEVKTYRLLTAEEEKALLERIAEGDEAARKRFINSNLRLVISIAGRFADSYTPFMDLIQEGNIGLMTALSKFKTSFHTRFSTYAYPWILQYMQRYVHTKSTEVYIPDNKIELFRKINEARMELFAKNGFAPSDADIARVLSIEEKTVRDIAVMPWNVVSLDAPCSEYDDTAFGDSIPDMSAGPEETAIGRILKQEVRSFIDTLPKGESRVMCCRYDFDSMEQRTLFETSKLLGVSSETVRKAEIRAVRFIKENAPIFGEAKEETLTA</sequence>
<evidence type="ECO:0000256" key="2">
    <source>
        <dbReference type="ARBA" id="ARBA00023082"/>
    </source>
</evidence>
<dbReference type="InterPro" id="IPR013324">
    <property type="entry name" value="RNA_pol_sigma_r3/r4-like"/>
</dbReference>
<reference evidence="8 9" key="1">
    <citation type="submission" date="2013-08" db="EMBL/GenBank/DDBJ databases">
        <authorList>
            <person name="Durkin A.S."/>
            <person name="Haft D.R."/>
            <person name="McCorrison J."/>
            <person name="Torralba M."/>
            <person name="Gillis M."/>
            <person name="Haft D.H."/>
            <person name="Methe B."/>
            <person name="Sutton G."/>
            <person name="Nelson K.E."/>
        </authorList>
    </citation>
    <scope>NUCLEOTIDE SEQUENCE [LARGE SCALE GENOMIC DNA]</scope>
    <source>
        <strain evidence="7 9">ATCC 35536</strain>
        <strain evidence="6 8">VPI DR56BR1116</strain>
    </source>
</reference>